<dbReference type="GO" id="GO:0005524">
    <property type="term" value="F:ATP binding"/>
    <property type="evidence" value="ECO:0007669"/>
    <property type="project" value="UniProtKB-UniRule"/>
</dbReference>
<feature type="binding site" evidence="15">
    <location>
        <position position="465"/>
    </location>
    <ligand>
        <name>meso-2,6-diaminopimelate</name>
        <dbReference type="ChEBI" id="CHEBI:57791"/>
    </ligand>
</feature>
<keyword evidence="15" id="KW-0067">ATP-binding</keyword>
<feature type="domain" description="Mur ligase N-terminal catalytic" evidence="17">
    <location>
        <begin position="23"/>
        <end position="93"/>
    </location>
</feature>
<keyword evidence="15" id="KW-0547">Nucleotide-binding</keyword>
<evidence type="ECO:0000256" key="9">
    <source>
        <dbReference type="ARBA" id="ARBA00056782"/>
    </source>
</evidence>
<dbReference type="Gene3D" id="3.40.1190.10">
    <property type="entry name" value="Mur-like, catalytic domain"/>
    <property type="match status" value="1"/>
</dbReference>
<gene>
    <name evidence="15" type="primary">murE</name>
    <name evidence="20" type="ORF">SAMN04487861_13619</name>
</gene>
<comment type="pathway">
    <text evidence="1 15 16">Cell wall biogenesis; peptidoglycan biosynthesis.</text>
</comment>
<proteinExistence type="inferred from homology"/>
<dbReference type="NCBIfam" id="NF001124">
    <property type="entry name" value="PRK00139.1-2"/>
    <property type="match status" value="1"/>
</dbReference>
<evidence type="ECO:0000313" key="21">
    <source>
        <dbReference type="Proteomes" id="UP000183639"/>
    </source>
</evidence>
<keyword evidence="3 15" id="KW-0132">Cell division</keyword>
<comment type="PTM">
    <text evidence="15">Carboxylation is probably crucial for Mg(2+) binding and, consequently, for the gamma-phosphate positioning of ATP.</text>
</comment>
<dbReference type="Pfam" id="PF01225">
    <property type="entry name" value="Mur_ligase"/>
    <property type="match status" value="1"/>
</dbReference>
<dbReference type="GO" id="GO:0071555">
    <property type="term" value="P:cell wall organization"/>
    <property type="evidence" value="ECO:0007669"/>
    <property type="project" value="UniProtKB-KW"/>
</dbReference>
<dbReference type="InterPro" id="IPR004101">
    <property type="entry name" value="Mur_ligase_C"/>
</dbReference>
<protein>
    <recommendedName>
        <fullName evidence="11 15">UDP-N-acetylmuramoyl-L-alanyl-D-glutamate--2,6-diaminopimelate ligase</fullName>
        <ecNumber evidence="10 15">6.3.2.13</ecNumber>
    </recommendedName>
    <alternativeName>
        <fullName evidence="12 15">Meso-A2pm-adding enzyme</fullName>
    </alternativeName>
    <alternativeName>
        <fullName evidence="13 15">Meso-diaminopimelate-adding enzyme</fullName>
    </alternativeName>
    <alternativeName>
        <fullName evidence="14 15">UDP-MurNAc-L-Ala-D-Glu:meso-diaminopimelate ligase</fullName>
    </alternativeName>
    <alternativeName>
        <fullName evidence="15">UDP-MurNAc-tripeptide synthetase</fullName>
    </alternativeName>
    <alternativeName>
        <fullName evidence="15">UDP-N-acetylmuramyl-tripeptide synthetase</fullName>
    </alternativeName>
</protein>
<keyword evidence="4 15" id="KW-0133">Cell shape</keyword>
<evidence type="ECO:0000256" key="4">
    <source>
        <dbReference type="ARBA" id="ARBA00022960"/>
    </source>
</evidence>
<dbReference type="SUPFAM" id="SSF63418">
    <property type="entry name" value="MurE/MurF N-terminal domain"/>
    <property type="match status" value="1"/>
</dbReference>
<evidence type="ECO:0000256" key="1">
    <source>
        <dbReference type="ARBA" id="ARBA00004752"/>
    </source>
</evidence>
<keyword evidence="15 20" id="KW-0436">Ligase</keyword>
<evidence type="ECO:0000259" key="18">
    <source>
        <dbReference type="Pfam" id="PF02875"/>
    </source>
</evidence>
<dbReference type="GO" id="GO:0000287">
    <property type="term" value="F:magnesium ion binding"/>
    <property type="evidence" value="ECO:0007669"/>
    <property type="project" value="UniProtKB-UniRule"/>
</dbReference>
<feature type="domain" description="Mur ligase C-terminal" evidence="18">
    <location>
        <begin position="338"/>
        <end position="467"/>
    </location>
</feature>
<evidence type="ECO:0000256" key="10">
    <source>
        <dbReference type="ARBA" id="ARBA00066633"/>
    </source>
</evidence>
<dbReference type="Pfam" id="PF02875">
    <property type="entry name" value="Mur_ligase_C"/>
    <property type="match status" value="1"/>
</dbReference>
<feature type="binding site" evidence="15">
    <location>
        <position position="187"/>
    </location>
    <ligand>
        <name>UDP-N-acetyl-alpha-D-muramoyl-L-alanyl-D-glutamate</name>
        <dbReference type="ChEBI" id="CHEBI:83900"/>
    </ligand>
</feature>
<name>A0A1I3I128_SELRU</name>
<dbReference type="FunFam" id="3.90.190.20:FF:000006">
    <property type="entry name" value="UDP-N-acetylmuramoyl-L-alanyl-D-glutamate--2,6-diaminopimelate ligase"/>
    <property type="match status" value="1"/>
</dbReference>
<evidence type="ECO:0000256" key="7">
    <source>
        <dbReference type="ARBA" id="ARBA00023316"/>
    </source>
</evidence>
<evidence type="ECO:0000256" key="2">
    <source>
        <dbReference type="ARBA" id="ARBA00005898"/>
    </source>
</evidence>
<dbReference type="Proteomes" id="UP000183639">
    <property type="component" value="Unassembled WGS sequence"/>
</dbReference>
<feature type="binding site" evidence="15">
    <location>
        <position position="387"/>
    </location>
    <ligand>
        <name>meso-2,6-diaminopimelate</name>
        <dbReference type="ChEBI" id="CHEBI:57791"/>
    </ligand>
</feature>
<dbReference type="GO" id="GO:0008765">
    <property type="term" value="F:UDP-N-acetylmuramoylalanyl-D-glutamate-2,6-diaminopimelate ligase activity"/>
    <property type="evidence" value="ECO:0007669"/>
    <property type="project" value="UniProtKB-UniRule"/>
</dbReference>
<evidence type="ECO:0000256" key="16">
    <source>
        <dbReference type="RuleBase" id="RU004135"/>
    </source>
</evidence>
<dbReference type="NCBIfam" id="TIGR01085">
    <property type="entry name" value="murE"/>
    <property type="match status" value="1"/>
</dbReference>
<comment type="cofactor">
    <cofactor evidence="15">
        <name>Mg(2+)</name>
        <dbReference type="ChEBI" id="CHEBI:18420"/>
    </cofactor>
</comment>
<feature type="short sequence motif" description="Meso-diaminopimelate recognition motif" evidence="15">
    <location>
        <begin position="411"/>
        <end position="414"/>
    </location>
</feature>
<dbReference type="Gene3D" id="3.90.190.20">
    <property type="entry name" value="Mur ligase, C-terminal domain"/>
    <property type="match status" value="1"/>
</dbReference>
<accession>A0A1I3I128</accession>
<evidence type="ECO:0000256" key="11">
    <source>
        <dbReference type="ARBA" id="ARBA00072883"/>
    </source>
</evidence>
<keyword evidence="7 15" id="KW-0961">Cell wall biogenesis/degradation</keyword>
<dbReference type="SUPFAM" id="SSF53244">
    <property type="entry name" value="MurD-like peptide ligases, peptide-binding domain"/>
    <property type="match status" value="1"/>
</dbReference>
<keyword evidence="15" id="KW-0963">Cytoplasm</keyword>
<evidence type="ECO:0000259" key="17">
    <source>
        <dbReference type="Pfam" id="PF01225"/>
    </source>
</evidence>
<evidence type="ECO:0000256" key="12">
    <source>
        <dbReference type="ARBA" id="ARBA00075482"/>
    </source>
</evidence>
<dbReference type="InterPro" id="IPR036565">
    <property type="entry name" value="Mur-like_cat_sf"/>
</dbReference>
<dbReference type="AlphaFoldDB" id="A0A1I3I128"/>
<dbReference type="HAMAP" id="MF_00208">
    <property type="entry name" value="MurE"/>
    <property type="match status" value="1"/>
</dbReference>
<keyword evidence="15" id="KW-0460">Magnesium</keyword>
<dbReference type="GO" id="GO:0009252">
    <property type="term" value="P:peptidoglycan biosynthetic process"/>
    <property type="evidence" value="ECO:0007669"/>
    <property type="project" value="UniProtKB-UniRule"/>
</dbReference>
<evidence type="ECO:0000259" key="19">
    <source>
        <dbReference type="Pfam" id="PF08245"/>
    </source>
</evidence>
<feature type="binding site" evidence="15">
    <location>
        <begin position="112"/>
        <end position="118"/>
    </location>
    <ligand>
        <name>ATP</name>
        <dbReference type="ChEBI" id="CHEBI:30616"/>
    </ligand>
</feature>
<dbReference type="InterPro" id="IPR036615">
    <property type="entry name" value="Mur_ligase_C_dom_sf"/>
</dbReference>
<evidence type="ECO:0000256" key="13">
    <source>
        <dbReference type="ARBA" id="ARBA00076158"/>
    </source>
</evidence>
<comment type="function">
    <text evidence="9 15">Catalyzes the addition of meso-diaminopimelic acid to the nucleotide precursor UDP-N-acetylmuramoyl-L-alanyl-D-glutamate (UMAG) in the biosynthesis of bacterial cell-wall peptidoglycan.</text>
</comment>
<feature type="binding site" evidence="15">
    <location>
        <begin position="154"/>
        <end position="155"/>
    </location>
    <ligand>
        <name>UDP-N-acetyl-alpha-D-muramoyl-L-alanyl-D-glutamate</name>
        <dbReference type="ChEBI" id="CHEBI:83900"/>
    </ligand>
</feature>
<dbReference type="GO" id="GO:0008360">
    <property type="term" value="P:regulation of cell shape"/>
    <property type="evidence" value="ECO:0007669"/>
    <property type="project" value="UniProtKB-KW"/>
</dbReference>
<dbReference type="InterPro" id="IPR013221">
    <property type="entry name" value="Mur_ligase_cen"/>
</dbReference>
<evidence type="ECO:0000256" key="14">
    <source>
        <dbReference type="ARBA" id="ARBA00081560"/>
    </source>
</evidence>
<evidence type="ECO:0000256" key="6">
    <source>
        <dbReference type="ARBA" id="ARBA00023306"/>
    </source>
</evidence>
<dbReference type="PANTHER" id="PTHR23135:SF4">
    <property type="entry name" value="UDP-N-ACETYLMURAMOYL-L-ALANYL-D-GLUTAMATE--2,6-DIAMINOPIMELATE LIGASE MURE HOMOLOG, CHLOROPLASTIC"/>
    <property type="match status" value="1"/>
</dbReference>
<evidence type="ECO:0000256" key="15">
    <source>
        <dbReference type="HAMAP-Rule" id="MF_00208"/>
    </source>
</evidence>
<feature type="binding site" evidence="15">
    <location>
        <position position="153"/>
    </location>
    <ligand>
        <name>UDP-N-acetyl-alpha-D-muramoyl-L-alanyl-D-glutamate</name>
        <dbReference type="ChEBI" id="CHEBI:83900"/>
    </ligand>
</feature>
<reference evidence="20 21" key="1">
    <citation type="submission" date="2016-10" db="EMBL/GenBank/DDBJ databases">
        <authorList>
            <person name="de Groot N.N."/>
        </authorList>
    </citation>
    <scope>NUCLEOTIDE SEQUENCE [LARGE SCALE GENOMIC DNA]</scope>
    <source>
        <strain evidence="20 21">Z108</strain>
    </source>
</reference>
<dbReference type="Gene3D" id="3.40.1390.10">
    <property type="entry name" value="MurE/MurF, N-terminal domain"/>
    <property type="match status" value="1"/>
</dbReference>
<sequence length="498" mass="54248">MKTISQLAELVEGSVVIGNKETEITGIEHDSRKAGKGTLFVCIPGLHVDGHKFIPQAVAAGAAAILTTREEVDVPAGVAVLRVTDLQAALDTIVPFFHDYPARSMRVIGITGTNGKTTTSYITRAILRAAGYKVGLIGTIQIMMEDEVYPIHNTTPDVVELQHTLATMRDKGMDYVVMEVSSHALDQNRVAGIEFDTAVFTNLTQDHLDYHKTLENYMLAKAKLFELVSQAGVKEGKTAVVNIDDAAGKTMLEHAACQQLTYAIGQPADLRATDVDVLASGANFTLNHAALGQMALKLHITGIFNVYNVMSAVGAALAEHIKPEIIEKVLCGFTSVPGRFELVKAGQDFSIIVDYAHTPDGVENVLRTAREIAKKKIIAVFGCGGDRDRTKRPIMGRIAAELADVVIATSDNPRSEDPEFILSEVEAGVREKIGTKQHEKITDRREAIFRAVELAETDDIVIILGKGHEDYQILKDETIHFDDKEVAREAVAARKEEK</sequence>
<feature type="binding site" evidence="15">
    <location>
        <position position="181"/>
    </location>
    <ligand>
        <name>UDP-N-acetyl-alpha-D-muramoyl-L-alanyl-D-glutamate</name>
        <dbReference type="ChEBI" id="CHEBI:83900"/>
    </ligand>
</feature>
<evidence type="ECO:0000256" key="3">
    <source>
        <dbReference type="ARBA" id="ARBA00022618"/>
    </source>
</evidence>
<dbReference type="InterPro" id="IPR005761">
    <property type="entry name" value="UDP-N-AcMur-Glu-dNH2Pim_ligase"/>
</dbReference>
<dbReference type="EMBL" id="FOQK01000036">
    <property type="protein sequence ID" value="SFI41537.1"/>
    <property type="molecule type" value="Genomic_DNA"/>
</dbReference>
<evidence type="ECO:0000256" key="5">
    <source>
        <dbReference type="ARBA" id="ARBA00022984"/>
    </source>
</evidence>
<evidence type="ECO:0000256" key="8">
    <source>
        <dbReference type="ARBA" id="ARBA00050251"/>
    </source>
</evidence>
<dbReference type="UniPathway" id="UPA00219"/>
<keyword evidence="5 15" id="KW-0573">Peptidoglycan synthesis</keyword>
<comment type="similarity">
    <text evidence="2 15">Belongs to the MurCDEF family. MurE subfamily.</text>
</comment>
<comment type="catalytic activity">
    <reaction evidence="8 15">
        <text>UDP-N-acetyl-alpha-D-muramoyl-L-alanyl-D-glutamate + meso-2,6-diaminopimelate + ATP = UDP-N-acetyl-alpha-D-muramoyl-L-alanyl-gamma-D-glutamyl-meso-2,6-diaminopimelate + ADP + phosphate + H(+)</text>
        <dbReference type="Rhea" id="RHEA:23676"/>
        <dbReference type="ChEBI" id="CHEBI:15378"/>
        <dbReference type="ChEBI" id="CHEBI:30616"/>
        <dbReference type="ChEBI" id="CHEBI:43474"/>
        <dbReference type="ChEBI" id="CHEBI:57791"/>
        <dbReference type="ChEBI" id="CHEBI:83900"/>
        <dbReference type="ChEBI" id="CHEBI:83905"/>
        <dbReference type="ChEBI" id="CHEBI:456216"/>
        <dbReference type="EC" id="6.3.2.13"/>
    </reaction>
</comment>
<feature type="domain" description="Mur ligase central" evidence="19">
    <location>
        <begin position="110"/>
        <end position="316"/>
    </location>
</feature>
<dbReference type="SUPFAM" id="SSF53623">
    <property type="entry name" value="MurD-like peptide ligases, catalytic domain"/>
    <property type="match status" value="1"/>
</dbReference>
<dbReference type="NCBIfam" id="NF001126">
    <property type="entry name" value="PRK00139.1-4"/>
    <property type="match status" value="1"/>
</dbReference>
<evidence type="ECO:0000313" key="20">
    <source>
        <dbReference type="EMBL" id="SFI41537.1"/>
    </source>
</evidence>
<dbReference type="InterPro" id="IPR000713">
    <property type="entry name" value="Mur_ligase_N"/>
</dbReference>
<feature type="binding site" evidence="15">
    <location>
        <position position="189"/>
    </location>
    <ligand>
        <name>UDP-N-acetyl-alpha-D-muramoyl-L-alanyl-D-glutamate</name>
        <dbReference type="ChEBI" id="CHEBI:83900"/>
    </ligand>
</feature>
<feature type="binding site" evidence="15">
    <location>
        <begin position="411"/>
        <end position="414"/>
    </location>
    <ligand>
        <name>meso-2,6-diaminopimelate</name>
        <dbReference type="ChEBI" id="CHEBI:57791"/>
    </ligand>
</feature>
<dbReference type="RefSeq" id="WP_075445759.1">
    <property type="nucleotide sequence ID" value="NZ_FOQK01000036.1"/>
</dbReference>
<comment type="subcellular location">
    <subcellularLocation>
        <location evidence="15 16">Cytoplasm</location>
    </subcellularLocation>
</comment>
<dbReference type="GO" id="GO:0051301">
    <property type="term" value="P:cell division"/>
    <property type="evidence" value="ECO:0007669"/>
    <property type="project" value="UniProtKB-KW"/>
</dbReference>
<organism evidence="20 21">
    <name type="scientific">Selenomonas ruminantium</name>
    <dbReference type="NCBI Taxonomy" id="971"/>
    <lineage>
        <taxon>Bacteria</taxon>
        <taxon>Bacillati</taxon>
        <taxon>Bacillota</taxon>
        <taxon>Negativicutes</taxon>
        <taxon>Selenomonadales</taxon>
        <taxon>Selenomonadaceae</taxon>
        <taxon>Selenomonas</taxon>
    </lineage>
</organism>
<dbReference type="InterPro" id="IPR035911">
    <property type="entry name" value="MurE/MurF_N"/>
</dbReference>
<dbReference type="OrthoDB" id="9800958at2"/>
<feature type="modified residue" description="N6-carboxylysine" evidence="15">
    <location>
        <position position="221"/>
    </location>
</feature>
<dbReference type="PANTHER" id="PTHR23135">
    <property type="entry name" value="MUR LIGASE FAMILY MEMBER"/>
    <property type="match status" value="1"/>
</dbReference>
<feature type="binding site" evidence="15">
    <location>
        <position position="31"/>
    </location>
    <ligand>
        <name>UDP-N-acetyl-alpha-D-muramoyl-L-alanyl-D-glutamate</name>
        <dbReference type="ChEBI" id="CHEBI:83900"/>
    </ligand>
</feature>
<dbReference type="GO" id="GO:0005737">
    <property type="term" value="C:cytoplasm"/>
    <property type="evidence" value="ECO:0007669"/>
    <property type="project" value="UniProtKB-SubCell"/>
</dbReference>
<dbReference type="Pfam" id="PF08245">
    <property type="entry name" value="Mur_ligase_M"/>
    <property type="match status" value="1"/>
</dbReference>
<comment type="caution">
    <text evidence="15">Lacks conserved residue(s) required for the propagation of feature annotation.</text>
</comment>
<feature type="binding site" evidence="15">
    <location>
        <position position="469"/>
    </location>
    <ligand>
        <name>meso-2,6-diaminopimelate</name>
        <dbReference type="ChEBI" id="CHEBI:57791"/>
    </ligand>
</feature>
<dbReference type="EC" id="6.3.2.13" evidence="10 15"/>
<keyword evidence="6 15" id="KW-0131">Cell cycle</keyword>